<proteinExistence type="predicted"/>
<dbReference type="EMBL" id="JRYB01000001">
    <property type="protein sequence ID" value="OIJ42934.1"/>
    <property type="molecule type" value="Genomic_DNA"/>
</dbReference>
<keyword evidence="1" id="KW-0812">Transmembrane</keyword>
<protein>
    <recommendedName>
        <fullName evidence="4">DUF2721 domain-containing protein</fullName>
    </recommendedName>
</protein>
<evidence type="ECO:0000313" key="2">
    <source>
        <dbReference type="EMBL" id="OIJ42934.1"/>
    </source>
</evidence>
<dbReference type="Proteomes" id="UP000180246">
    <property type="component" value="Unassembled WGS sequence"/>
</dbReference>
<name>A0A1S2NE40_9BURK</name>
<reference evidence="2 3" key="1">
    <citation type="submission" date="2014-10" db="EMBL/GenBank/DDBJ databases">
        <authorList>
            <person name="Seo M.-J."/>
            <person name="Seok Y.J."/>
            <person name="Cha I.-T."/>
        </authorList>
    </citation>
    <scope>NUCLEOTIDE SEQUENCE [LARGE SCALE GENOMIC DNA]</scope>
    <source>
        <strain evidence="2 3">NEU</strain>
    </source>
</reference>
<evidence type="ECO:0000256" key="1">
    <source>
        <dbReference type="SAM" id="Phobius"/>
    </source>
</evidence>
<dbReference type="AlphaFoldDB" id="A0A1S2NE40"/>
<dbReference type="RefSeq" id="WP_071360907.1">
    <property type="nucleotide sequence ID" value="NZ_JRYB01000001.1"/>
</dbReference>
<accession>A0A1S2NE40</accession>
<dbReference type="Pfam" id="PF11026">
    <property type="entry name" value="DUF2721"/>
    <property type="match status" value="1"/>
</dbReference>
<evidence type="ECO:0008006" key="4">
    <source>
        <dbReference type="Google" id="ProtNLM"/>
    </source>
</evidence>
<dbReference type="InterPro" id="IPR021279">
    <property type="entry name" value="DUF2721"/>
</dbReference>
<keyword evidence="1" id="KW-0472">Membrane</keyword>
<gene>
    <name evidence="2" type="ORF">LO55_1361</name>
</gene>
<feature type="transmembrane region" description="Helical" evidence="1">
    <location>
        <begin position="71"/>
        <end position="94"/>
    </location>
</feature>
<evidence type="ECO:0000313" key="3">
    <source>
        <dbReference type="Proteomes" id="UP000180246"/>
    </source>
</evidence>
<comment type="caution">
    <text evidence="2">The sequence shown here is derived from an EMBL/GenBank/DDBJ whole genome shotgun (WGS) entry which is preliminary data.</text>
</comment>
<feature type="transmembrane region" description="Helical" evidence="1">
    <location>
        <begin position="12"/>
        <end position="32"/>
    </location>
</feature>
<feature type="transmembrane region" description="Helical" evidence="1">
    <location>
        <begin position="106"/>
        <end position="126"/>
    </location>
</feature>
<organism evidence="2 3">
    <name type="scientific">Massilia timonae</name>
    <dbReference type="NCBI Taxonomy" id="47229"/>
    <lineage>
        <taxon>Bacteria</taxon>
        <taxon>Pseudomonadati</taxon>
        <taxon>Pseudomonadota</taxon>
        <taxon>Betaproteobacteria</taxon>
        <taxon>Burkholderiales</taxon>
        <taxon>Oxalobacteraceae</taxon>
        <taxon>Telluria group</taxon>
        <taxon>Massilia</taxon>
    </lineage>
</organism>
<sequence length="162" mass="17850">MNIQISDIGHVIQLAIAPVFLLTGVATKLTVLTNRLARIIDRTRVLEDRLKVSPNAEFSSELELLYQRSHLINFAIASSTACGLLVCVVIAMLFAGDTTGIPLDQYIAACFVFAMIALISSFVYFLREIFIASKFMRMQHQAIMMLQSPPPPPPSPSPTTQP</sequence>
<keyword evidence="1" id="KW-1133">Transmembrane helix</keyword>